<keyword evidence="3" id="KW-1185">Reference proteome</keyword>
<accession>A0A7J8U0B1</accession>
<name>A0A7J8U0B1_9ROSI</name>
<evidence type="ECO:0000313" key="2">
    <source>
        <dbReference type="EMBL" id="MBA0643928.1"/>
    </source>
</evidence>
<keyword evidence="1" id="KW-0732">Signal</keyword>
<dbReference type="Proteomes" id="UP000593573">
    <property type="component" value="Unassembled WGS sequence"/>
</dbReference>
<evidence type="ECO:0000256" key="1">
    <source>
        <dbReference type="SAM" id="SignalP"/>
    </source>
</evidence>
<dbReference type="EMBL" id="JABFAB010000003">
    <property type="protein sequence ID" value="MBA0643928.1"/>
    <property type="molecule type" value="Genomic_DNA"/>
</dbReference>
<dbReference type="AlphaFoldDB" id="A0A7J8U0B1"/>
<evidence type="ECO:0000313" key="3">
    <source>
        <dbReference type="Proteomes" id="UP000593573"/>
    </source>
</evidence>
<comment type="caution">
    <text evidence="2">The sequence shown here is derived from an EMBL/GenBank/DDBJ whole genome shotgun (WGS) entry which is preliminary data.</text>
</comment>
<feature type="signal peptide" evidence="1">
    <location>
        <begin position="1"/>
        <end position="15"/>
    </location>
</feature>
<reference evidence="2 3" key="1">
    <citation type="journal article" date="2019" name="Genome Biol. Evol.">
        <title>Insights into the evolution of the New World diploid cottons (Gossypium, subgenus Houzingenia) based on genome sequencing.</title>
        <authorList>
            <person name="Grover C.E."/>
            <person name="Arick M.A. 2nd"/>
            <person name="Thrash A."/>
            <person name="Conover J.L."/>
            <person name="Sanders W.S."/>
            <person name="Peterson D.G."/>
            <person name="Frelichowski J.E."/>
            <person name="Scheffler J.A."/>
            <person name="Scheffler B.E."/>
            <person name="Wendel J.F."/>
        </authorList>
    </citation>
    <scope>NUCLEOTIDE SEQUENCE [LARGE SCALE GENOMIC DNA]</scope>
    <source>
        <strain evidence="2">57</strain>
        <tissue evidence="2">Leaf</tissue>
    </source>
</reference>
<feature type="chain" id="PRO_5029726488" evidence="1">
    <location>
        <begin position="16"/>
        <end position="31"/>
    </location>
</feature>
<dbReference type="OrthoDB" id="10370190at2759"/>
<protein>
    <submittedName>
        <fullName evidence="2">Uncharacterized protein</fullName>
    </submittedName>
</protein>
<organism evidence="2 3">
    <name type="scientific">Gossypium klotzschianum</name>
    <dbReference type="NCBI Taxonomy" id="34286"/>
    <lineage>
        <taxon>Eukaryota</taxon>
        <taxon>Viridiplantae</taxon>
        <taxon>Streptophyta</taxon>
        <taxon>Embryophyta</taxon>
        <taxon>Tracheophyta</taxon>
        <taxon>Spermatophyta</taxon>
        <taxon>Magnoliopsida</taxon>
        <taxon>eudicotyledons</taxon>
        <taxon>Gunneridae</taxon>
        <taxon>Pentapetalae</taxon>
        <taxon>rosids</taxon>
        <taxon>malvids</taxon>
        <taxon>Malvales</taxon>
        <taxon>Malvaceae</taxon>
        <taxon>Malvoideae</taxon>
        <taxon>Gossypium</taxon>
    </lineage>
</organism>
<sequence length="31" mass="3267">MLWVILTGVIGMVHAKVIKDGGLTTSLSQTP</sequence>
<proteinExistence type="predicted"/>
<gene>
    <name evidence="2" type="ORF">Goklo_028170</name>
</gene>